<feature type="region of interest" description="Disordered" evidence="1">
    <location>
        <begin position="331"/>
        <end position="356"/>
    </location>
</feature>
<proteinExistence type="predicted"/>
<name>A0A7I8JJ95_SPIIN</name>
<accession>A0A7I8JJ95</accession>
<feature type="compositionally biased region" description="Polar residues" evidence="1">
    <location>
        <begin position="345"/>
        <end position="356"/>
    </location>
</feature>
<evidence type="ECO:0000313" key="4">
    <source>
        <dbReference type="Proteomes" id="UP001189122"/>
    </source>
</evidence>
<keyword evidence="4" id="KW-1185">Reference proteome</keyword>
<dbReference type="EMBL" id="CACRZD030000013">
    <property type="protein sequence ID" value="CAA6669482.1"/>
    <property type="molecule type" value="Genomic_DNA"/>
</dbReference>
<dbReference type="EMBL" id="LR743600">
    <property type="protein sequence ID" value="CAA2630239.1"/>
    <property type="molecule type" value="Genomic_DNA"/>
</dbReference>
<gene>
    <name evidence="3" type="ORF">SI7747_13015885</name>
</gene>
<reference evidence="3 4" key="1">
    <citation type="submission" date="2019-12" db="EMBL/GenBank/DDBJ databases">
        <authorList>
            <person name="Scholz U."/>
            <person name="Mascher M."/>
            <person name="Fiebig A."/>
        </authorList>
    </citation>
    <scope>NUCLEOTIDE SEQUENCE</scope>
</reference>
<protein>
    <recommendedName>
        <fullName evidence="2">Protein SirB1 N-terminal domain-containing protein</fullName>
    </recommendedName>
</protein>
<dbReference type="Pfam" id="PF13371">
    <property type="entry name" value="TPR_9"/>
    <property type="match status" value="1"/>
</dbReference>
<dbReference type="AlphaFoldDB" id="A0A7I8JJ95"/>
<dbReference type="PANTHER" id="PTHR31350">
    <property type="entry name" value="SI:DKEY-261L7.2"/>
    <property type="match status" value="1"/>
</dbReference>
<dbReference type="PANTHER" id="PTHR31350:SF30">
    <property type="entry name" value="TRANSGLUTAMINASE FAMILY PROTEIN"/>
    <property type="match status" value="1"/>
</dbReference>
<evidence type="ECO:0000259" key="2">
    <source>
        <dbReference type="Pfam" id="PF13369"/>
    </source>
</evidence>
<dbReference type="Proteomes" id="UP001189122">
    <property type="component" value="Unassembled WGS sequence"/>
</dbReference>
<sequence>MWQGLLYIAAEDEIFIAHNRDKDVQSVLRERKDTPVAFEAQTEDGDLESIPLAGKSISGWLHELDAIAKEVEEELVSRDIVYHRLEALEAVNAVLFEQRCFRRLPILVDSKLSYLHTALNSGRGSAVILSIIYIEICRRLGVTILGSRFGEDFLIWPQTQNQRVSSGHSLFARVNGRRVEDPRTKASDLNSKSLLGLDIATNKDIIGIALADLIRVHWKRASRTNHGLMLTSPLRSFHTNLSNDDDSTIPLLRPQELRLAVMASERLLLLQPHDWTLRRDHGMLLYYSRRYGEAVRELSICMAFAPEEEVEVLEPFVERLHLLRLESSWKPSAAGRSPLDGTGARNGSSRGARFTN</sequence>
<dbReference type="Pfam" id="PF13369">
    <property type="entry name" value="Transglut_core2"/>
    <property type="match status" value="1"/>
</dbReference>
<evidence type="ECO:0000256" key="1">
    <source>
        <dbReference type="SAM" id="MobiDB-lite"/>
    </source>
</evidence>
<dbReference type="InterPro" id="IPR032698">
    <property type="entry name" value="SirB1_N"/>
</dbReference>
<feature type="domain" description="Protein SirB1 N-terminal" evidence="2">
    <location>
        <begin position="60"/>
        <end position="163"/>
    </location>
</feature>
<evidence type="ECO:0000313" key="3">
    <source>
        <dbReference type="EMBL" id="CAA2630239.1"/>
    </source>
</evidence>
<organism evidence="3">
    <name type="scientific">Spirodela intermedia</name>
    <name type="common">Intermediate duckweed</name>
    <dbReference type="NCBI Taxonomy" id="51605"/>
    <lineage>
        <taxon>Eukaryota</taxon>
        <taxon>Viridiplantae</taxon>
        <taxon>Streptophyta</taxon>
        <taxon>Embryophyta</taxon>
        <taxon>Tracheophyta</taxon>
        <taxon>Spermatophyta</taxon>
        <taxon>Magnoliopsida</taxon>
        <taxon>Liliopsida</taxon>
        <taxon>Araceae</taxon>
        <taxon>Lemnoideae</taxon>
        <taxon>Spirodela</taxon>
    </lineage>
</organism>